<dbReference type="AlphaFoldDB" id="A0A6A7ANV4"/>
<protein>
    <submittedName>
        <fullName evidence="1">Uncharacterized protein</fullName>
    </submittedName>
</protein>
<dbReference type="EMBL" id="MU006365">
    <property type="protein sequence ID" value="KAF2844743.1"/>
    <property type="molecule type" value="Genomic_DNA"/>
</dbReference>
<name>A0A6A7ANV4_9PLEO</name>
<gene>
    <name evidence="1" type="ORF">T440DRAFT_559435</name>
</gene>
<accession>A0A6A7ANV4</accession>
<proteinExistence type="predicted"/>
<organism evidence="1 2">
    <name type="scientific">Plenodomus tracheiphilus IPT5</name>
    <dbReference type="NCBI Taxonomy" id="1408161"/>
    <lineage>
        <taxon>Eukaryota</taxon>
        <taxon>Fungi</taxon>
        <taxon>Dikarya</taxon>
        <taxon>Ascomycota</taxon>
        <taxon>Pezizomycotina</taxon>
        <taxon>Dothideomycetes</taxon>
        <taxon>Pleosporomycetidae</taxon>
        <taxon>Pleosporales</taxon>
        <taxon>Pleosporineae</taxon>
        <taxon>Leptosphaeriaceae</taxon>
        <taxon>Plenodomus</taxon>
    </lineage>
</organism>
<reference evidence="1" key="1">
    <citation type="submission" date="2020-01" db="EMBL/GenBank/DDBJ databases">
        <authorList>
            <consortium name="DOE Joint Genome Institute"/>
            <person name="Haridas S."/>
            <person name="Albert R."/>
            <person name="Binder M."/>
            <person name="Bloem J."/>
            <person name="Labutti K."/>
            <person name="Salamov A."/>
            <person name="Andreopoulos B."/>
            <person name="Baker S.E."/>
            <person name="Barry K."/>
            <person name="Bills G."/>
            <person name="Bluhm B.H."/>
            <person name="Cannon C."/>
            <person name="Castanera R."/>
            <person name="Culley D.E."/>
            <person name="Daum C."/>
            <person name="Ezra D."/>
            <person name="Gonzalez J.B."/>
            <person name="Henrissat B."/>
            <person name="Kuo A."/>
            <person name="Liang C."/>
            <person name="Lipzen A."/>
            <person name="Lutzoni F."/>
            <person name="Magnuson J."/>
            <person name="Mondo S."/>
            <person name="Nolan M."/>
            <person name="Ohm R."/>
            <person name="Pangilinan J."/>
            <person name="Park H.-J."/>
            <person name="Ramirez L."/>
            <person name="Alfaro M."/>
            <person name="Sun H."/>
            <person name="Tritt A."/>
            <person name="Yoshinaga Y."/>
            <person name="Zwiers L.-H."/>
            <person name="Turgeon B.G."/>
            <person name="Goodwin S.B."/>
            <person name="Spatafora J.W."/>
            <person name="Crous P.W."/>
            <person name="Grigoriev I.V."/>
        </authorList>
    </citation>
    <scope>NUCLEOTIDE SEQUENCE</scope>
    <source>
        <strain evidence="1">IPT5</strain>
    </source>
</reference>
<dbReference type="Proteomes" id="UP000799423">
    <property type="component" value="Unassembled WGS sequence"/>
</dbReference>
<evidence type="ECO:0000313" key="1">
    <source>
        <dbReference type="EMBL" id="KAF2844743.1"/>
    </source>
</evidence>
<sequence length="221" mass="26208">MLRQRVVRGHAKSKSATASVLMEPEELNQEVCKAENWRGIHPEDRKAEHWMECARYNHDQWRSFLAKTNLLAKELVDADSKVQWRAVALYHKERYERNIKKQLSEEGIHWPENEESEILDIFSWRMIKALSNVKKNVNDLRDKSGYTEDQWKTFISITRELPRELLHEEVLPEPCGELPAHRGREEKLTAYVRGRLEEHGLPWPTPEAETRLYTWRVENIA</sequence>
<evidence type="ECO:0000313" key="2">
    <source>
        <dbReference type="Proteomes" id="UP000799423"/>
    </source>
</evidence>
<keyword evidence="2" id="KW-1185">Reference proteome</keyword>